<dbReference type="PANTHER" id="PTHR10686:SF18">
    <property type="entry name" value="IP11787P-RELATED"/>
    <property type="match status" value="1"/>
</dbReference>
<keyword evidence="3" id="KW-0472">Membrane</keyword>
<dbReference type="GO" id="GO:0005886">
    <property type="term" value="C:plasma membrane"/>
    <property type="evidence" value="ECO:0007669"/>
    <property type="project" value="TreeGrafter"/>
</dbReference>
<name>A0A1I7XIK5_HETBA</name>
<feature type="transmembrane region" description="Helical" evidence="3">
    <location>
        <begin position="65"/>
        <end position="86"/>
    </location>
</feature>
<reference evidence="5" key="1">
    <citation type="submission" date="2016-11" db="UniProtKB">
        <authorList>
            <consortium name="WormBaseParasite"/>
        </authorList>
    </citation>
    <scope>IDENTIFICATION</scope>
</reference>
<keyword evidence="3" id="KW-0812">Transmembrane</keyword>
<dbReference type="GO" id="GO:0090482">
    <property type="term" value="F:vitamin transmembrane transporter activity"/>
    <property type="evidence" value="ECO:0007669"/>
    <property type="project" value="InterPro"/>
</dbReference>
<dbReference type="Pfam" id="PF01770">
    <property type="entry name" value="Folate_carrier"/>
    <property type="match status" value="1"/>
</dbReference>
<evidence type="ECO:0000313" key="4">
    <source>
        <dbReference type="Proteomes" id="UP000095283"/>
    </source>
</evidence>
<dbReference type="InterPro" id="IPR002666">
    <property type="entry name" value="Folate_carrier"/>
</dbReference>
<feature type="compositionally biased region" description="Polar residues" evidence="2">
    <location>
        <begin position="483"/>
        <end position="508"/>
    </location>
</feature>
<keyword evidence="4" id="KW-1185">Reference proteome</keyword>
<dbReference type="AlphaFoldDB" id="A0A1I7XIK5"/>
<proteinExistence type="inferred from homology"/>
<evidence type="ECO:0000256" key="2">
    <source>
        <dbReference type="SAM" id="MobiDB-lite"/>
    </source>
</evidence>
<evidence type="ECO:0000313" key="5">
    <source>
        <dbReference type="WBParaSite" id="Hba_17538"/>
    </source>
</evidence>
<dbReference type="WBParaSite" id="Hba_17538">
    <property type="protein sequence ID" value="Hba_17538"/>
    <property type="gene ID" value="Hba_17538"/>
</dbReference>
<dbReference type="InterPro" id="IPR036259">
    <property type="entry name" value="MFS_trans_sf"/>
</dbReference>
<feature type="transmembrane region" description="Helical" evidence="3">
    <location>
        <begin position="160"/>
        <end position="184"/>
    </location>
</feature>
<evidence type="ECO:0000256" key="3">
    <source>
        <dbReference type="SAM" id="Phobius"/>
    </source>
</evidence>
<sequence length="508" mass="57337">MKESYSAFMEIYFKNLIVDFKNIYSNIFIVKWSLWWAFASCANFQIGNYTQTLWGTIIDVKHSDVYNGFTEALCPMIGIPVVLLIQRLQVDWHRWGELCLAVCSLIDGLILLLLSKTTNLFVMYGGYIIYRVMYQAMITITQSNLANCLTTDSFGLVFGLNTFVALVLQTLLTLVVTSSAGLALSIRLQREIIATYFLPDVCRNANGMVNINIYQDYFLTFPINGTNDTGVPFSSGLSCSVTLNPAPLTILDVYFSGQNFTNNTMTALYENNATQGITLSGDPKNQRITPSAVPYLVRISPMQGEPNGTFTMQVDGIKVNSSANMLTVNSSMPLLVSTNEYMDESLTFIASGGFKIALFVNFMGDEQDEIKIENLLRYNIFFSQNAFLTTSGHIYKLNNGVYPTEQQSVTIFHAKILNLLIIEHLLTKILILNRLFLILSTTDDVNPLSGQSNKPSRYMHTDDTKPYVWFKNRRAKQRKKMRNQSSDDISQTQKTSPPKENTMISEYF</sequence>
<organism evidence="4 5">
    <name type="scientific">Heterorhabditis bacteriophora</name>
    <name type="common">Entomopathogenic nematode worm</name>
    <dbReference type="NCBI Taxonomy" id="37862"/>
    <lineage>
        <taxon>Eukaryota</taxon>
        <taxon>Metazoa</taxon>
        <taxon>Ecdysozoa</taxon>
        <taxon>Nematoda</taxon>
        <taxon>Chromadorea</taxon>
        <taxon>Rhabditida</taxon>
        <taxon>Rhabditina</taxon>
        <taxon>Rhabditomorpha</taxon>
        <taxon>Strongyloidea</taxon>
        <taxon>Heterorhabditidae</taxon>
        <taxon>Heterorhabditis</taxon>
    </lineage>
</organism>
<evidence type="ECO:0000256" key="1">
    <source>
        <dbReference type="ARBA" id="ARBA00005773"/>
    </source>
</evidence>
<comment type="similarity">
    <text evidence="1">Belongs to the reduced folate carrier (RFC) transporter (TC 2.A.48) family.</text>
</comment>
<dbReference type="SUPFAM" id="SSF103473">
    <property type="entry name" value="MFS general substrate transporter"/>
    <property type="match status" value="1"/>
</dbReference>
<keyword evidence="3" id="KW-1133">Transmembrane helix</keyword>
<dbReference type="PANTHER" id="PTHR10686">
    <property type="entry name" value="FOLATE TRANSPORTER"/>
    <property type="match status" value="1"/>
</dbReference>
<dbReference type="Proteomes" id="UP000095283">
    <property type="component" value="Unplaced"/>
</dbReference>
<feature type="region of interest" description="Disordered" evidence="2">
    <location>
        <begin position="474"/>
        <end position="508"/>
    </location>
</feature>
<accession>A0A1I7XIK5</accession>
<protein>
    <submittedName>
        <fullName evidence="5">CUB_2 domain-containing protein</fullName>
    </submittedName>
</protein>